<dbReference type="PANTHER" id="PTHR32502">
    <property type="entry name" value="N-ACETYLGALACTOSAMINE PERMEASE II COMPONENT-RELATED"/>
    <property type="match status" value="1"/>
</dbReference>
<name>A0ABU8RLM1_9ACTN</name>
<dbReference type="SUPFAM" id="SSF53697">
    <property type="entry name" value="SIS domain"/>
    <property type="match status" value="1"/>
</dbReference>
<reference evidence="4 5" key="1">
    <citation type="journal article" date="2017" name="Int. J. Syst. Evol. Microbiol.">
        <title>Pseudokineococcus basanitobsidens sp. nov., isolated from volcanic rock.</title>
        <authorList>
            <person name="Lee D.W."/>
            <person name="Park M.Y."/>
            <person name="Kim J.J."/>
            <person name="Kim B.S."/>
        </authorList>
    </citation>
    <scope>NUCLEOTIDE SEQUENCE [LARGE SCALE GENOMIC DNA]</scope>
    <source>
        <strain evidence="4 5">DSM 103726</strain>
    </source>
</reference>
<dbReference type="CDD" id="cd05008">
    <property type="entry name" value="SIS_GlmS_GlmD_1"/>
    <property type="match status" value="1"/>
</dbReference>
<gene>
    <name evidence="4" type="ORF">WDZ17_11940</name>
</gene>
<dbReference type="Proteomes" id="UP001387100">
    <property type="component" value="Unassembled WGS sequence"/>
</dbReference>
<dbReference type="InterPro" id="IPR035466">
    <property type="entry name" value="GlmS/AgaS_SIS"/>
</dbReference>
<feature type="domain" description="SIS" evidence="3">
    <location>
        <begin position="59"/>
        <end position="210"/>
    </location>
</feature>
<sequence>MTVDETHHPTTGPVLGLGEDELRRRHAATTAREIGQQPRLWRQVGTDVARDGARTTAFLAPLLERPDLRVVLAGAGTSAFAGQVLAPALRRRLGLDVDAVATTDAVAAPREAFTPQRPTLLVSFARSGDSPESLATTALADELVDDLHHLVVTCNPDGALAEQHGRREDSLVLLMPEGSDDAGFAMTSSFTCMVLATWLVLTGAADPGASDPVQVCGRLAAAGEDALPRLDARAAGLAAAGRRRWVYLGSGSLAGLARESALKLLELTAGAVTTTADTALGFRHGPKAVLDGSTTAVVYVSNDPGTRAYDEDIVVELRAALGADAVTAVLARPSARLGEGPVASIAGVDDLPDPLVAVVAVTLAQLVGLHVSLALGREPDDPFPAGQVNRVVQGVTVHPLPGSATDRRDDLPDDRVDPGRDRTDAVR</sequence>
<dbReference type="PROSITE" id="PS51464">
    <property type="entry name" value="SIS"/>
    <property type="match status" value="2"/>
</dbReference>
<comment type="caution">
    <text evidence="4">The sequence shown here is derived from an EMBL/GenBank/DDBJ whole genome shotgun (WGS) entry which is preliminary data.</text>
</comment>
<organism evidence="4 5">
    <name type="scientific">Pseudokineococcus basanitobsidens</name>
    <dbReference type="NCBI Taxonomy" id="1926649"/>
    <lineage>
        <taxon>Bacteria</taxon>
        <taxon>Bacillati</taxon>
        <taxon>Actinomycetota</taxon>
        <taxon>Actinomycetes</taxon>
        <taxon>Kineosporiales</taxon>
        <taxon>Kineosporiaceae</taxon>
        <taxon>Pseudokineococcus</taxon>
    </lineage>
</organism>
<dbReference type="InterPro" id="IPR001347">
    <property type="entry name" value="SIS_dom"/>
</dbReference>
<dbReference type="EMBL" id="JBBIAA010000014">
    <property type="protein sequence ID" value="MEJ5946002.1"/>
    <property type="molecule type" value="Genomic_DNA"/>
</dbReference>
<dbReference type="Pfam" id="PF01380">
    <property type="entry name" value="SIS"/>
    <property type="match status" value="1"/>
</dbReference>
<feature type="domain" description="SIS" evidence="3">
    <location>
        <begin position="234"/>
        <end position="382"/>
    </location>
</feature>
<keyword evidence="1" id="KW-0677">Repeat</keyword>
<accession>A0ABU8RLM1</accession>
<dbReference type="PANTHER" id="PTHR32502:SF3">
    <property type="entry name" value="D-GALACTOSAMINE-6-PHOSPHATE DEAMINASE AGAS-RELATED"/>
    <property type="match status" value="1"/>
</dbReference>
<keyword evidence="5" id="KW-1185">Reference proteome</keyword>
<dbReference type="Gene3D" id="3.40.50.10490">
    <property type="entry name" value="Glucose-6-phosphate isomerase like protein, domain 1"/>
    <property type="match status" value="2"/>
</dbReference>
<protein>
    <submittedName>
        <fullName evidence="4">SIS domain-containing protein</fullName>
    </submittedName>
</protein>
<proteinExistence type="predicted"/>
<evidence type="ECO:0000313" key="5">
    <source>
        <dbReference type="Proteomes" id="UP001387100"/>
    </source>
</evidence>
<feature type="compositionally biased region" description="Basic and acidic residues" evidence="2">
    <location>
        <begin position="405"/>
        <end position="427"/>
    </location>
</feature>
<feature type="region of interest" description="Disordered" evidence="2">
    <location>
        <begin position="397"/>
        <end position="427"/>
    </location>
</feature>
<evidence type="ECO:0000256" key="2">
    <source>
        <dbReference type="SAM" id="MobiDB-lite"/>
    </source>
</evidence>
<evidence type="ECO:0000256" key="1">
    <source>
        <dbReference type="ARBA" id="ARBA00022737"/>
    </source>
</evidence>
<dbReference type="InterPro" id="IPR046348">
    <property type="entry name" value="SIS_dom_sf"/>
</dbReference>
<evidence type="ECO:0000259" key="3">
    <source>
        <dbReference type="PROSITE" id="PS51464"/>
    </source>
</evidence>
<evidence type="ECO:0000313" key="4">
    <source>
        <dbReference type="EMBL" id="MEJ5946002.1"/>
    </source>
</evidence>
<dbReference type="InterPro" id="IPR050303">
    <property type="entry name" value="GatZ_KbaZ_carbometab"/>
</dbReference>